<comment type="similarity">
    <text evidence="2 8">Belongs to the 4-toluene sulfonate uptake permease (TSUP) (TC 2.A.102) family.</text>
</comment>
<evidence type="ECO:0000256" key="2">
    <source>
        <dbReference type="ARBA" id="ARBA00009142"/>
    </source>
</evidence>
<name>A0A846WDT7_9ACTN</name>
<evidence type="ECO:0000256" key="7">
    <source>
        <dbReference type="ARBA" id="ARBA00023136"/>
    </source>
</evidence>
<keyword evidence="6 8" id="KW-1133">Transmembrane helix</keyword>
<keyword evidence="5 8" id="KW-0812">Transmembrane</keyword>
<evidence type="ECO:0000256" key="8">
    <source>
        <dbReference type="RuleBase" id="RU363041"/>
    </source>
</evidence>
<evidence type="ECO:0000256" key="1">
    <source>
        <dbReference type="ARBA" id="ARBA00004651"/>
    </source>
</evidence>
<proteinExistence type="inferred from homology"/>
<keyword evidence="3" id="KW-0813">Transport</keyword>
<keyword evidence="4 8" id="KW-1003">Cell membrane</keyword>
<dbReference type="InterPro" id="IPR002781">
    <property type="entry name" value="TM_pro_TauE-like"/>
</dbReference>
<organism evidence="9 10">
    <name type="scientific">Gordonia polyisoprenivorans</name>
    <dbReference type="NCBI Taxonomy" id="84595"/>
    <lineage>
        <taxon>Bacteria</taxon>
        <taxon>Bacillati</taxon>
        <taxon>Actinomycetota</taxon>
        <taxon>Actinomycetes</taxon>
        <taxon>Mycobacteriales</taxon>
        <taxon>Gordoniaceae</taxon>
        <taxon>Gordonia</taxon>
    </lineage>
</organism>
<dbReference type="Pfam" id="PF01925">
    <property type="entry name" value="TauE"/>
    <property type="match status" value="1"/>
</dbReference>
<dbReference type="EMBL" id="JAAXPC010000001">
    <property type="protein sequence ID" value="NKX99981.1"/>
    <property type="molecule type" value="Genomic_DNA"/>
</dbReference>
<dbReference type="InterPro" id="IPR052017">
    <property type="entry name" value="TSUP"/>
</dbReference>
<dbReference type="AlphaFoldDB" id="A0A846WDT7"/>
<feature type="transmembrane region" description="Helical" evidence="8">
    <location>
        <begin position="76"/>
        <end position="95"/>
    </location>
</feature>
<comment type="caution">
    <text evidence="9">The sequence shown here is derived from an EMBL/GenBank/DDBJ whole genome shotgun (WGS) entry which is preliminary data.</text>
</comment>
<evidence type="ECO:0000256" key="4">
    <source>
        <dbReference type="ARBA" id="ARBA00022475"/>
    </source>
</evidence>
<evidence type="ECO:0000313" key="10">
    <source>
        <dbReference type="Proteomes" id="UP000563898"/>
    </source>
</evidence>
<feature type="transmembrane region" description="Helical" evidence="8">
    <location>
        <begin position="232"/>
        <end position="250"/>
    </location>
</feature>
<evidence type="ECO:0000256" key="3">
    <source>
        <dbReference type="ARBA" id="ARBA00022448"/>
    </source>
</evidence>
<accession>A0A846WDT7</accession>
<gene>
    <name evidence="9" type="ORF">HGA05_00110</name>
</gene>
<dbReference type="RefSeq" id="WP_006373147.1">
    <property type="nucleotide sequence ID" value="NZ_JAAXPC010000001.1"/>
</dbReference>
<dbReference type="GO" id="GO:0005886">
    <property type="term" value="C:plasma membrane"/>
    <property type="evidence" value="ECO:0007669"/>
    <property type="project" value="UniProtKB-SubCell"/>
</dbReference>
<evidence type="ECO:0000256" key="6">
    <source>
        <dbReference type="ARBA" id="ARBA00022989"/>
    </source>
</evidence>
<dbReference type="Proteomes" id="UP000563898">
    <property type="component" value="Unassembled WGS sequence"/>
</dbReference>
<evidence type="ECO:0000256" key="5">
    <source>
        <dbReference type="ARBA" id="ARBA00022692"/>
    </source>
</evidence>
<feature type="transmembrane region" description="Helical" evidence="8">
    <location>
        <begin position="135"/>
        <end position="153"/>
    </location>
</feature>
<feature type="transmembrane region" description="Helical" evidence="8">
    <location>
        <begin position="190"/>
        <end position="212"/>
    </location>
</feature>
<dbReference type="PANTHER" id="PTHR30269">
    <property type="entry name" value="TRANSMEMBRANE PROTEIN YFCA"/>
    <property type="match status" value="1"/>
</dbReference>
<keyword evidence="7 8" id="KW-0472">Membrane</keyword>
<feature type="transmembrane region" description="Helical" evidence="8">
    <location>
        <begin position="31"/>
        <end position="56"/>
    </location>
</feature>
<feature type="transmembrane region" description="Helical" evidence="8">
    <location>
        <begin position="101"/>
        <end position="123"/>
    </location>
</feature>
<sequence>MSAEVVAALIVAAVAAGWVDAVVGGGGLILIPALLIGAPGIVPASALATNKLAAVIGTASAAWRYSRTVPLRLRRLAPVFACAAVCSGAGAFVASRLPTEVFTPIVLVMLVAVGLFVALNPGFGSGVARKRSRTSVLCGLVIAGVVVAFYDGLMGPGTGTFLIITLTALVGTDFLQSSATAKVINTGTNLGALAVFAAQGHVLWLLGLALAVGNVVGAQIGAHMALGRGSRFVRWVLLVVVVVMVAKLSYDLIAG</sequence>
<comment type="subcellular location">
    <subcellularLocation>
        <location evidence="1 8">Cell membrane</location>
        <topology evidence="1 8">Multi-pass membrane protein</topology>
    </subcellularLocation>
</comment>
<reference evidence="9 10" key="1">
    <citation type="submission" date="2020-04" db="EMBL/GenBank/DDBJ databases">
        <title>MicrobeNet Type strains.</title>
        <authorList>
            <person name="Nicholson A.C."/>
        </authorList>
    </citation>
    <scope>NUCLEOTIDE SEQUENCE [LARGE SCALE GENOMIC DNA]</scope>
    <source>
        <strain evidence="9 10">ATCC BAA-14</strain>
    </source>
</reference>
<protein>
    <recommendedName>
        <fullName evidence="8">Probable membrane transporter protein</fullName>
    </recommendedName>
</protein>
<evidence type="ECO:0000313" key="9">
    <source>
        <dbReference type="EMBL" id="NKX99981.1"/>
    </source>
</evidence>
<dbReference type="PANTHER" id="PTHR30269:SF0">
    <property type="entry name" value="MEMBRANE TRANSPORTER PROTEIN YFCA-RELATED"/>
    <property type="match status" value="1"/>
</dbReference>